<protein>
    <recommendedName>
        <fullName evidence="2">histidine kinase</fullName>
        <ecNumber evidence="2">2.7.13.3</ecNumber>
    </recommendedName>
</protein>
<comment type="catalytic activity">
    <reaction evidence="1">
        <text>ATP + protein L-histidine = ADP + protein N-phospho-L-histidine.</text>
        <dbReference type="EC" id="2.7.13.3"/>
    </reaction>
</comment>
<evidence type="ECO:0000256" key="3">
    <source>
        <dbReference type="ARBA" id="ARBA00022553"/>
    </source>
</evidence>
<dbReference type="SUPFAM" id="SSF81901">
    <property type="entry name" value="HCP-like"/>
    <property type="match status" value="1"/>
</dbReference>
<evidence type="ECO:0000256" key="5">
    <source>
        <dbReference type="SAM" id="Phobius"/>
    </source>
</evidence>
<dbReference type="Gene3D" id="3.30.565.10">
    <property type="entry name" value="Histidine kinase-like ATPase, C-terminal domain"/>
    <property type="match status" value="1"/>
</dbReference>
<feature type="domain" description="Histidine kinase" evidence="7">
    <location>
        <begin position="530"/>
        <end position="767"/>
    </location>
</feature>
<dbReference type="SUPFAM" id="SSF55874">
    <property type="entry name" value="ATPase domain of HSP90 chaperone/DNA topoisomerase II/histidine kinase"/>
    <property type="match status" value="1"/>
</dbReference>
<keyword evidence="4" id="KW-0175">Coiled coil</keyword>
<proteinExistence type="predicted"/>
<dbReference type="Proteomes" id="UP000779507">
    <property type="component" value="Unassembled WGS sequence"/>
</dbReference>
<keyword evidence="6" id="KW-0732">Signal</keyword>
<dbReference type="PANTHER" id="PTHR43065:SF42">
    <property type="entry name" value="TWO-COMPONENT SENSOR PPRA"/>
    <property type="match status" value="1"/>
</dbReference>
<feature type="signal peptide" evidence="6">
    <location>
        <begin position="1"/>
        <end position="24"/>
    </location>
</feature>
<dbReference type="CDD" id="cd00082">
    <property type="entry name" value="HisKA"/>
    <property type="match status" value="1"/>
</dbReference>
<keyword evidence="5" id="KW-0812">Transmembrane</keyword>
<dbReference type="RefSeq" id="WP_246275257.1">
    <property type="nucleotide sequence ID" value="NZ_JABSNP010000031.1"/>
</dbReference>
<evidence type="ECO:0000256" key="6">
    <source>
        <dbReference type="SAM" id="SignalP"/>
    </source>
</evidence>
<feature type="transmembrane region" description="Helical" evidence="5">
    <location>
        <begin position="454"/>
        <end position="477"/>
    </location>
</feature>
<gene>
    <name evidence="8" type="ORF">HNP98_004177</name>
</gene>
<dbReference type="InterPro" id="IPR003594">
    <property type="entry name" value="HATPase_dom"/>
</dbReference>
<evidence type="ECO:0000259" key="7">
    <source>
        <dbReference type="PROSITE" id="PS50109"/>
    </source>
</evidence>
<dbReference type="Pfam" id="PF00512">
    <property type="entry name" value="HisKA"/>
    <property type="match status" value="1"/>
</dbReference>
<accession>A0ABX2FVU8</accession>
<comment type="caution">
    <text evidence="8">The sequence shown here is derived from an EMBL/GenBank/DDBJ whole genome shotgun (WGS) entry which is preliminary data.</text>
</comment>
<evidence type="ECO:0000256" key="2">
    <source>
        <dbReference type="ARBA" id="ARBA00012438"/>
    </source>
</evidence>
<dbReference type="PANTHER" id="PTHR43065">
    <property type="entry name" value="SENSOR HISTIDINE KINASE"/>
    <property type="match status" value="1"/>
</dbReference>
<keyword evidence="3" id="KW-0597">Phosphoprotein</keyword>
<dbReference type="InterPro" id="IPR036890">
    <property type="entry name" value="HATPase_C_sf"/>
</dbReference>
<sequence>MRGFFSQLLLGAVLLALLPARPLAAQSRPPASARPRYWEANADSLRRVLAGQRADTARLRTLRHLADLQPISVRETELTELVALTARLHRPDHGAYRRLVGAQRLPDNPAALTALLDSLQATVAAFDSLGHPAPVLLIQIRVLYNALNRQEAKLAYYQAKLAFYEKRHATENMAACCHGLGGYYLYRGDCNQSISYYLRSAELYRPFYRSFYYNEVAVIGASYVQWGNYDRAMPYLRQAVSWAGISAENWGFLNRAIADAYRRQHRYPLALRYADRALRPRSPRDTVSPFVKTYGLVLKSAVLLAQGRVAEAGRLLPPAQRLADSLHISVTGPSGDFELNATWARYYAAHGEPARAETYWLAAYRQARESRSTPLCLAYSRELGRYYQQRGQPAPAARYALAATALADSLETAQGQFHVAQYEGQQAERAQNDRITGLRQKQTLAAARDRQQRLVGGFLLGGVVLLLALAAVFYYAFRRSERLKRLVTAQKQDLQAQRDQLDTSLTRLQATQAQLVQAEKMAGLGELTAGIAHEIQNPLNFVNNFSEVSAELLAELKEAQAAGDAGEVTALADDLTQNLQKITQHGQRAAAIVRGMLEHSRQSSGERTPTDVNALADEYLRLAYHGLRAKDKAFNAALKTDFAPDLPPVEAVAGDLGRVLLNLLTNAFYAVQKRLLAGEAGYQPAVGVATKRVGPRVEICVSDNGTGMSPEVQAKIFQPFFTTKPTGEGTGLGLSLSHDIIAQGHGGTLAVHSQESVGTEFVISLPL</sequence>
<keyword evidence="8" id="KW-0808">Transferase</keyword>
<dbReference type="InterPro" id="IPR011990">
    <property type="entry name" value="TPR-like_helical_dom_sf"/>
</dbReference>
<organism evidence="8 9">
    <name type="scientific">Hymenobacter caeli</name>
    <dbReference type="NCBI Taxonomy" id="2735894"/>
    <lineage>
        <taxon>Bacteria</taxon>
        <taxon>Pseudomonadati</taxon>
        <taxon>Bacteroidota</taxon>
        <taxon>Cytophagia</taxon>
        <taxon>Cytophagales</taxon>
        <taxon>Hymenobacteraceae</taxon>
        <taxon>Hymenobacter</taxon>
    </lineage>
</organism>
<dbReference type="Gene3D" id="1.25.40.10">
    <property type="entry name" value="Tetratricopeptide repeat domain"/>
    <property type="match status" value="1"/>
</dbReference>
<dbReference type="Pfam" id="PF02518">
    <property type="entry name" value="HATPase_c"/>
    <property type="match status" value="1"/>
</dbReference>
<dbReference type="PROSITE" id="PS50109">
    <property type="entry name" value="HIS_KIN"/>
    <property type="match status" value="1"/>
</dbReference>
<keyword evidence="5" id="KW-0472">Membrane</keyword>
<dbReference type="Gene3D" id="1.10.287.130">
    <property type="match status" value="1"/>
</dbReference>
<dbReference type="SMART" id="SM00388">
    <property type="entry name" value="HisKA"/>
    <property type="match status" value="1"/>
</dbReference>
<keyword evidence="8" id="KW-0418">Kinase</keyword>
<evidence type="ECO:0000313" key="9">
    <source>
        <dbReference type="Proteomes" id="UP000779507"/>
    </source>
</evidence>
<dbReference type="SMART" id="SM00387">
    <property type="entry name" value="HATPase_c"/>
    <property type="match status" value="1"/>
</dbReference>
<name>A0ABX2FVU8_9BACT</name>
<dbReference type="InterPro" id="IPR003661">
    <property type="entry name" value="HisK_dim/P_dom"/>
</dbReference>
<evidence type="ECO:0000256" key="4">
    <source>
        <dbReference type="SAM" id="Coils"/>
    </source>
</evidence>
<reference evidence="8 9" key="1">
    <citation type="submission" date="2020-05" db="EMBL/GenBank/DDBJ databases">
        <title>Genomic Encyclopedia of Type Strains, Phase IV (KMG-V): Genome sequencing to study the core and pangenomes of soil and plant-associated prokaryotes.</title>
        <authorList>
            <person name="Whitman W."/>
        </authorList>
    </citation>
    <scope>NUCLEOTIDE SEQUENCE [LARGE SCALE GENOMIC DNA]</scope>
    <source>
        <strain evidence="8 9">9A</strain>
    </source>
</reference>
<evidence type="ECO:0000256" key="1">
    <source>
        <dbReference type="ARBA" id="ARBA00000085"/>
    </source>
</evidence>
<dbReference type="InterPro" id="IPR036097">
    <property type="entry name" value="HisK_dim/P_sf"/>
</dbReference>
<dbReference type="EMBL" id="JABSNP010000031">
    <property type="protein sequence ID" value="NRT21330.1"/>
    <property type="molecule type" value="Genomic_DNA"/>
</dbReference>
<keyword evidence="5" id="KW-1133">Transmembrane helix</keyword>
<evidence type="ECO:0000313" key="8">
    <source>
        <dbReference type="EMBL" id="NRT21330.1"/>
    </source>
</evidence>
<dbReference type="PRINTS" id="PR00344">
    <property type="entry name" value="BCTRLSENSOR"/>
</dbReference>
<dbReference type="EC" id="2.7.13.3" evidence="2"/>
<dbReference type="InterPro" id="IPR004358">
    <property type="entry name" value="Sig_transdc_His_kin-like_C"/>
</dbReference>
<dbReference type="SUPFAM" id="SSF47384">
    <property type="entry name" value="Homodimeric domain of signal transducing histidine kinase"/>
    <property type="match status" value="1"/>
</dbReference>
<dbReference type="GO" id="GO:0016301">
    <property type="term" value="F:kinase activity"/>
    <property type="evidence" value="ECO:0007669"/>
    <property type="project" value="UniProtKB-KW"/>
</dbReference>
<feature type="coiled-coil region" evidence="4">
    <location>
        <begin position="480"/>
        <end position="511"/>
    </location>
</feature>
<dbReference type="InterPro" id="IPR005467">
    <property type="entry name" value="His_kinase_dom"/>
</dbReference>
<feature type="chain" id="PRO_5045422063" description="histidine kinase" evidence="6">
    <location>
        <begin position="25"/>
        <end position="767"/>
    </location>
</feature>
<keyword evidence="9" id="KW-1185">Reference proteome</keyword>